<dbReference type="Proteomes" id="UP000518266">
    <property type="component" value="Unassembled WGS sequence"/>
</dbReference>
<feature type="transmembrane region" description="Helical" evidence="1">
    <location>
        <begin position="113"/>
        <end position="133"/>
    </location>
</feature>
<dbReference type="EMBL" id="JAAKFY010000004">
    <property type="protein sequence ID" value="KAF3858612.1"/>
    <property type="molecule type" value="Genomic_DNA"/>
</dbReference>
<keyword evidence="1" id="KW-0812">Transmembrane</keyword>
<keyword evidence="1" id="KW-0472">Membrane</keyword>
<name>A0A7J5Z9W8_DISMA</name>
<protein>
    <submittedName>
        <fullName evidence="2">Uncharacterized protein</fullName>
    </submittedName>
</protein>
<comment type="caution">
    <text evidence="2">The sequence shown here is derived from an EMBL/GenBank/DDBJ whole genome shotgun (WGS) entry which is preliminary data.</text>
</comment>
<accession>A0A7J5Z9W8</accession>
<reference evidence="2 3" key="1">
    <citation type="submission" date="2020-03" db="EMBL/GenBank/DDBJ databases">
        <title>Dissostichus mawsoni Genome sequencing and assembly.</title>
        <authorList>
            <person name="Park H."/>
        </authorList>
    </citation>
    <scope>NUCLEOTIDE SEQUENCE [LARGE SCALE GENOMIC DNA]</scope>
    <source>
        <strain evidence="2">DM0001</strain>
        <tissue evidence="2">Muscle</tissue>
    </source>
</reference>
<organism evidence="2 3">
    <name type="scientific">Dissostichus mawsoni</name>
    <name type="common">Antarctic cod</name>
    <dbReference type="NCBI Taxonomy" id="36200"/>
    <lineage>
        <taxon>Eukaryota</taxon>
        <taxon>Metazoa</taxon>
        <taxon>Chordata</taxon>
        <taxon>Craniata</taxon>
        <taxon>Vertebrata</taxon>
        <taxon>Euteleostomi</taxon>
        <taxon>Actinopterygii</taxon>
        <taxon>Neopterygii</taxon>
        <taxon>Teleostei</taxon>
        <taxon>Neoteleostei</taxon>
        <taxon>Acanthomorphata</taxon>
        <taxon>Eupercaria</taxon>
        <taxon>Perciformes</taxon>
        <taxon>Notothenioidei</taxon>
        <taxon>Nototheniidae</taxon>
        <taxon>Dissostichus</taxon>
    </lineage>
</organism>
<evidence type="ECO:0000313" key="3">
    <source>
        <dbReference type="Proteomes" id="UP000518266"/>
    </source>
</evidence>
<gene>
    <name evidence="2" type="ORF">F7725_011813</name>
</gene>
<evidence type="ECO:0000313" key="2">
    <source>
        <dbReference type="EMBL" id="KAF3858612.1"/>
    </source>
</evidence>
<dbReference type="AlphaFoldDB" id="A0A7J5Z9W8"/>
<keyword evidence="3" id="KW-1185">Reference proteome</keyword>
<evidence type="ECO:0000256" key="1">
    <source>
        <dbReference type="SAM" id="Phobius"/>
    </source>
</evidence>
<sequence length="149" mass="16506">MSLPVAVTSPVTPRPRTMSYMGSAQSQVWARDRGHSLSSLTRKKCCFNISNCSLVFLGRPAGVRAGDVDKGAFEGVCAGLALAEWADFFDVLLLFESDGLLYFIDILILNYQFLRTAALALHFGFLVCFSIVITKIRHCQLLTCLLDFF</sequence>
<proteinExistence type="predicted"/>
<keyword evidence="1" id="KW-1133">Transmembrane helix</keyword>